<dbReference type="InterPro" id="IPR036179">
    <property type="entry name" value="Ig-like_dom_sf"/>
</dbReference>
<reference evidence="4" key="2">
    <citation type="journal article" date="2013" name="Nat. Commun.">
        <title>Genome of the Chinese tree shrew.</title>
        <authorList>
            <person name="Fan Y."/>
            <person name="Huang Z.Y."/>
            <person name="Cao C.C."/>
            <person name="Chen C.S."/>
            <person name="Chen Y.X."/>
            <person name="Fan D.D."/>
            <person name="He J."/>
            <person name="Hou H.L."/>
            <person name="Hu L."/>
            <person name="Hu X.T."/>
            <person name="Jiang X.T."/>
            <person name="Lai R."/>
            <person name="Lang Y.S."/>
            <person name="Liang B."/>
            <person name="Liao S.G."/>
            <person name="Mu D."/>
            <person name="Ma Y.Y."/>
            <person name="Niu Y.Y."/>
            <person name="Sun X.Q."/>
            <person name="Xia J.Q."/>
            <person name="Xiao J."/>
            <person name="Xiong Z.Q."/>
            <person name="Xu L."/>
            <person name="Yang L."/>
            <person name="Zhang Y."/>
            <person name="Zhao W."/>
            <person name="Zhao X.D."/>
            <person name="Zheng Y.T."/>
            <person name="Zhou J.M."/>
            <person name="Zhu Y.B."/>
            <person name="Zhang G.J."/>
            <person name="Wang J."/>
            <person name="Yao Y.G."/>
        </authorList>
    </citation>
    <scope>NUCLEOTIDE SEQUENCE [LARGE SCALE GENOMIC DNA]</scope>
</reference>
<dbReference type="PANTHER" id="PTHR31691">
    <property type="entry name" value="ROTATIN"/>
    <property type="match status" value="1"/>
</dbReference>
<dbReference type="InterPro" id="IPR013106">
    <property type="entry name" value="Ig_V-set"/>
</dbReference>
<organism evidence="3 4">
    <name type="scientific">Tupaia chinensis</name>
    <name type="common">Chinese tree shrew</name>
    <name type="synonym">Tupaia belangeri chinensis</name>
    <dbReference type="NCBI Taxonomy" id="246437"/>
    <lineage>
        <taxon>Eukaryota</taxon>
        <taxon>Metazoa</taxon>
        <taxon>Chordata</taxon>
        <taxon>Craniata</taxon>
        <taxon>Vertebrata</taxon>
        <taxon>Euteleostomi</taxon>
        <taxon>Mammalia</taxon>
        <taxon>Eutheria</taxon>
        <taxon>Euarchontoglires</taxon>
        <taxon>Scandentia</taxon>
        <taxon>Tupaiidae</taxon>
        <taxon>Tupaia</taxon>
    </lineage>
</organism>
<dbReference type="SUPFAM" id="SSF48371">
    <property type="entry name" value="ARM repeat"/>
    <property type="match status" value="1"/>
</dbReference>
<dbReference type="InterPro" id="IPR003599">
    <property type="entry name" value="Ig_sub"/>
</dbReference>
<dbReference type="GO" id="GO:0007099">
    <property type="term" value="P:centriole replication"/>
    <property type="evidence" value="ECO:0007669"/>
    <property type="project" value="TreeGrafter"/>
</dbReference>
<dbReference type="GO" id="GO:0036064">
    <property type="term" value="C:ciliary basal body"/>
    <property type="evidence" value="ECO:0007669"/>
    <property type="project" value="InterPro"/>
</dbReference>
<name>L9KVY4_TUPCH</name>
<dbReference type="STRING" id="246437.L9KVY4"/>
<dbReference type="GO" id="GO:0005813">
    <property type="term" value="C:centrosome"/>
    <property type="evidence" value="ECO:0007669"/>
    <property type="project" value="InterPro"/>
</dbReference>
<dbReference type="InterPro" id="IPR013783">
    <property type="entry name" value="Ig-like_fold"/>
</dbReference>
<accession>L9KVY4</accession>
<dbReference type="InterPro" id="IPR007110">
    <property type="entry name" value="Ig-like_dom"/>
</dbReference>
<feature type="transmembrane region" description="Helical" evidence="1">
    <location>
        <begin position="2118"/>
        <end position="2141"/>
    </location>
</feature>
<evidence type="ECO:0000313" key="4">
    <source>
        <dbReference type="Proteomes" id="UP000011518"/>
    </source>
</evidence>
<dbReference type="InterPro" id="IPR030791">
    <property type="entry name" value="Rotatin"/>
</dbReference>
<evidence type="ECO:0000256" key="1">
    <source>
        <dbReference type="SAM" id="Phobius"/>
    </source>
</evidence>
<reference evidence="4" key="1">
    <citation type="submission" date="2012-07" db="EMBL/GenBank/DDBJ databases">
        <title>Genome of the Chinese tree shrew, a rising model animal genetically related to primates.</title>
        <authorList>
            <person name="Zhang G."/>
            <person name="Fan Y."/>
            <person name="Yao Y."/>
            <person name="Huang Z."/>
        </authorList>
    </citation>
    <scope>NUCLEOTIDE SEQUENCE [LARGE SCALE GENOMIC DNA]</scope>
</reference>
<dbReference type="Gene3D" id="2.60.40.10">
    <property type="entry name" value="Immunoglobulins"/>
    <property type="match status" value="2"/>
</dbReference>
<dbReference type="GO" id="GO:0032053">
    <property type="term" value="P:ciliary basal body organization"/>
    <property type="evidence" value="ECO:0007669"/>
    <property type="project" value="TreeGrafter"/>
</dbReference>
<dbReference type="Pfam" id="PF07686">
    <property type="entry name" value="V-set"/>
    <property type="match status" value="1"/>
</dbReference>
<feature type="domain" description="Ig-like" evidence="2">
    <location>
        <begin position="2003"/>
        <end position="2108"/>
    </location>
</feature>
<evidence type="ECO:0000313" key="3">
    <source>
        <dbReference type="EMBL" id="ELW67075.1"/>
    </source>
</evidence>
<dbReference type="Gene3D" id="1.25.10.10">
    <property type="entry name" value="Leucine-rich Repeat Variant"/>
    <property type="match status" value="2"/>
</dbReference>
<dbReference type="SUPFAM" id="SSF48726">
    <property type="entry name" value="Immunoglobulin"/>
    <property type="match status" value="2"/>
</dbReference>
<sequence>MVLTGLIRKLGHQLTEIRERALKSILCKIEHNLIGYTDLIQERLLFLHLLEWFNFPSVPMKEEVLTLLNKLVKYPPAVQHLVDLGAVEFLSKLRSNVEPNLQAEIDGILDGLFTLPSEVPVLYSASYQTNQTVSKTVKCLKLSTFPWLPLTTTDRHVLSSNESGSSSHAHVNSRVSIHSPLDMGHVDLPELEAEDMLELQLQQLSLPQFCISVLESAAPLLRTGSRQMIIRVLELLSENLILIGEAISADIWDDNSLFAIDMKEKLLLVLGSLGETICHHKSRVSLEQAEVMLVHHRLAFVSISLFAVRLLQTLLPVEKAGDILPEPMSAALFLLSLDMPISLEYPNIHEAIVAYLEQLNSESYSIYKRTAEAVYSIECTCNFLSDVGKEECLGIHNVTKPVSSLCNGIHFLLHPKVLYEISAFGIQEPKNEVSTAAKAILLYLLQGRLMMTAPTWNKFIESLCPVIPILQGYADTEDPLGNCILLLSKMSSEAGEGILPCTTRLKSMLRLLLVKKPSVRSLALKLLAFHLTSEEGADAKRPLLDARVLSRVTNLFIVKTPIELKLDDRRELVIKLETVEKVYEIFTSDDVDLVLRKSAAEQLAVIMQDIKMHAVVKKLCLIDKIIEYLNECVGQDGQVVECLVQPCLTLLRKVLCADPVVRVSLSQQSSLLTLLFRVSLIFHEDCTVVTEVGALFCLLLFDEVSQMDMWYHLPVCVTGHHAVSPYAIVLPLSADCLALKPVSGMLRMAWNLSWYHGSENLLKQMDSETRAQEFLDTLKLSTEDILTLKVTHSASGLQDCFHSIAQAAAHREVRAAVSRMSFYLLNDRLSLKGGTGPSGITLKALAWHTALNRFLQVLPACTEDEKLLIDIIHFLNKLLKEQRKNASVELLNWILEILLRHNEYMRGSHESGVVFSLPTPLVRLFRTTQCLCLSWLTFTYEAQDHSAFTEGIFWALVLMDVKLDVMSGNNLLVLTESQAREEADDIRTAVRQQLQKELIALFNTLLLSFEAVTDRKCSELIYVFQTQLALKLLQCLRVTDAPHFYGLPSLERTLRGMAHLTALPGWSSHSPLTEPLEICVKYLSGLLEVITSFYVERGGNAMSFMGKGVTKSTVLCLLHLSHEMMAQARSSEWMSLWFLPLGSHREEHVPTQQGLAWLIPLWVDRDPEVRFTSLGLGSALTTLETGCVALANSCQNISGGLWGTVVNILLDQSECSMVRREAAFILQNLLVIPMPAEIIKDYTWQGPCVHDEDSGLSLTGKPALQALLYHCHFYEHLNQMVKHCYLGRYMFHLNFSAFDGIPEGSDSNGLDDSFKFWRAPSRMSCHDQEPSSLSTSETTVALSLESAEFQPLVPSSTRPPEALPDQFVTQGQHETTSPRPPRDSSLSVPLPKQWVFVTPPLLSAMCSLLDNLLVIAPRDTANAFRQAHLIEPLCRLLQSCVVVDPNLVIQDELLKPLISNTVGILTICTKDILDAELISAFYHTWTHLFNLLSTLLRKAGAVSLPFVTMALAKHWAAVIAMLCRCVGMSVTCPPLYSASMVFLSLLLTEEAKRRLQDKDRVGLGHSPTLASLLDESEENEDSLDRLNEVILQTSFDCYSFCLSADLIDNCMEQMKHINAQLNLDSLRPGKAALKKKDDGFIKELSIAMQLLRNCLYQNEECKEAALRAHLVPVLHSLWPWLLMDDSLMQIALQLLCVYTANFPNGCSSLCWSSYGQYPAQAAHRGAPSNSLMLCILKLASQMPLENSTSNFLQNFLSLTLPKGGNRQLSHRTVLWLKLLLSMSLGEDGQQMILRLDGCLDLLTEMSKCRHKSSPYLPLLIFHNICFSPANKPKILANEKVITVLAACLESENQNAQRIGAAALWALVYNYQKSNGINVIYISAICEEIFWDTTVKLAENMTLECVYPPGDTVTQMEWYKINGTDKDHIAIFSPSYGVIIRQPYDNRVCFLNSTMALNDMTLSFHNTSEADVGFYSCLLHTFPHGTWQKVIQVVQSDSFEIAVPSDSHIFSDAGENVTLSYELQMTWQAQQATWEKIQPHQIDLLAYCNLSQGRSYPSKYPRQILSSCTPEGRHSFIIIPQATASDSGLYRCSVKASTGENATFVMRLTVADGKTNNHYILFVATGTVLLLLVIVVIIITVISCNRRRKRQKIIRLKEFWDSKTKVSNNYRCPNSTNQPVDDAREDIYVNYPTFSRRPKTRT</sequence>
<dbReference type="InterPro" id="IPR016024">
    <property type="entry name" value="ARM-type_fold"/>
</dbReference>
<dbReference type="InterPro" id="IPR011989">
    <property type="entry name" value="ARM-like"/>
</dbReference>
<gene>
    <name evidence="3" type="ORF">TREES_T100006421</name>
</gene>
<dbReference type="PANTHER" id="PTHR31691:SF1">
    <property type="entry name" value="ROTATIN"/>
    <property type="match status" value="1"/>
</dbReference>
<protein>
    <submittedName>
        <fullName evidence="3">Rotatin</fullName>
    </submittedName>
</protein>
<dbReference type="GO" id="GO:0010457">
    <property type="term" value="P:centriole-centriole cohesion"/>
    <property type="evidence" value="ECO:0007669"/>
    <property type="project" value="TreeGrafter"/>
</dbReference>
<dbReference type="InParanoid" id="L9KVY4"/>
<keyword evidence="1" id="KW-0472">Membrane</keyword>
<dbReference type="FunCoup" id="L9KVY4">
    <property type="interactions" value="694"/>
</dbReference>
<dbReference type="GO" id="GO:0005814">
    <property type="term" value="C:centriole"/>
    <property type="evidence" value="ECO:0007669"/>
    <property type="project" value="TreeGrafter"/>
</dbReference>
<keyword evidence="1" id="KW-0812">Transmembrane</keyword>
<dbReference type="eggNOG" id="ENOG502QPM7">
    <property type="taxonomic scope" value="Eukaryota"/>
</dbReference>
<proteinExistence type="predicted"/>
<dbReference type="SMART" id="SM00409">
    <property type="entry name" value="IG"/>
    <property type="match status" value="2"/>
</dbReference>
<keyword evidence="4" id="KW-1185">Reference proteome</keyword>
<dbReference type="InterPro" id="IPR029249">
    <property type="entry name" value="Rotatin_N"/>
</dbReference>
<dbReference type="Proteomes" id="UP000011518">
    <property type="component" value="Unassembled WGS sequence"/>
</dbReference>
<keyword evidence="1" id="KW-1133">Transmembrane helix</keyword>
<dbReference type="FunFam" id="2.60.40.10:FF:001738">
    <property type="entry name" value="CD226 molecule"/>
    <property type="match status" value="1"/>
</dbReference>
<dbReference type="PROSITE" id="PS50835">
    <property type="entry name" value="IG_LIKE"/>
    <property type="match status" value="2"/>
</dbReference>
<dbReference type="Pfam" id="PF14726">
    <property type="entry name" value="RTTN_N"/>
    <property type="match status" value="1"/>
</dbReference>
<feature type="domain" description="Ig-like" evidence="2">
    <location>
        <begin position="1898"/>
        <end position="1976"/>
    </location>
</feature>
<dbReference type="EMBL" id="KB320628">
    <property type="protein sequence ID" value="ELW67075.1"/>
    <property type="molecule type" value="Genomic_DNA"/>
</dbReference>
<evidence type="ECO:0000259" key="2">
    <source>
        <dbReference type="PROSITE" id="PS50835"/>
    </source>
</evidence>